<reference evidence="6 9" key="2">
    <citation type="submission" date="2017-09" db="EMBL/GenBank/DDBJ databases">
        <title>Phase variable restriction modification systems are present in the genome sequences of periodontal pathogens Prevotella intermedia, Tannerella forsythia and Porphyromonas gingivalis.</title>
        <authorList>
            <person name="Haigh R.D."/>
            <person name="Crawford L."/>
            <person name="Ralph J."/>
            <person name="Wanford J."/>
            <person name="Vartoukian S.R."/>
            <person name="Hijazib K."/>
            <person name="Wade W."/>
            <person name="Oggioni M.R."/>
        </authorList>
    </citation>
    <scope>NUCLEOTIDE SEQUENCE [LARGE SCALE GENOMIC DNA]</scope>
    <source>
        <strain evidence="6 9">WW11663</strain>
    </source>
</reference>
<dbReference type="InterPro" id="IPR001279">
    <property type="entry name" value="Metallo-B-lactamas"/>
</dbReference>
<dbReference type="CDD" id="cd06262">
    <property type="entry name" value="metallo-hydrolase-like_MBL-fold"/>
    <property type="match status" value="1"/>
</dbReference>
<name>A0A1D3UVC9_TANFO</name>
<organism evidence="7 8">
    <name type="scientific">Tannerella forsythia</name>
    <name type="common">Bacteroides forsythus</name>
    <dbReference type="NCBI Taxonomy" id="28112"/>
    <lineage>
        <taxon>Bacteria</taxon>
        <taxon>Pseudomonadati</taxon>
        <taxon>Bacteroidota</taxon>
        <taxon>Bacteroidia</taxon>
        <taxon>Bacteroidales</taxon>
        <taxon>Tannerellaceae</taxon>
        <taxon>Tannerella</taxon>
    </lineage>
</organism>
<evidence type="ECO:0000256" key="2">
    <source>
        <dbReference type="ARBA" id="ARBA00022723"/>
    </source>
</evidence>
<keyword evidence="3 7" id="KW-0378">Hydrolase</keyword>
<dbReference type="OrthoDB" id="9802248at2"/>
<dbReference type="PANTHER" id="PTHR46233">
    <property type="entry name" value="HYDROXYACYLGLUTATHIONE HYDROLASE GLOC"/>
    <property type="match status" value="1"/>
</dbReference>
<evidence type="ECO:0000313" key="9">
    <source>
        <dbReference type="Proteomes" id="UP000219259"/>
    </source>
</evidence>
<evidence type="ECO:0000313" key="6">
    <source>
        <dbReference type="EMBL" id="PDP44634.1"/>
    </source>
</evidence>
<feature type="domain" description="Metallo-beta-lactamase" evidence="5">
    <location>
        <begin position="13"/>
        <end position="196"/>
    </location>
</feature>
<dbReference type="Gene3D" id="3.60.15.10">
    <property type="entry name" value="Ribonuclease Z/Hydroxyacylglutathione hydrolase-like"/>
    <property type="match status" value="1"/>
</dbReference>
<dbReference type="SUPFAM" id="SSF56281">
    <property type="entry name" value="Metallo-hydrolase/oxidoreductase"/>
    <property type="match status" value="1"/>
</dbReference>
<dbReference type="EC" id="3.-.-.-" evidence="7"/>
<dbReference type="InterPro" id="IPR051453">
    <property type="entry name" value="MBL_Glyoxalase_II"/>
</dbReference>
<evidence type="ECO:0000256" key="1">
    <source>
        <dbReference type="ARBA" id="ARBA00001947"/>
    </source>
</evidence>
<comment type="cofactor">
    <cofactor evidence="1">
        <name>Zn(2+)</name>
        <dbReference type="ChEBI" id="CHEBI:29105"/>
    </cofactor>
</comment>
<dbReference type="Proteomes" id="UP000219259">
    <property type="component" value="Unassembled WGS sequence"/>
</dbReference>
<evidence type="ECO:0000313" key="7">
    <source>
        <dbReference type="EMBL" id="SCQ24179.1"/>
    </source>
</evidence>
<keyword evidence="4" id="KW-0862">Zinc</keyword>
<dbReference type="GO" id="GO:0016787">
    <property type="term" value="F:hydrolase activity"/>
    <property type="evidence" value="ECO:0007669"/>
    <property type="project" value="UniProtKB-KW"/>
</dbReference>
<evidence type="ECO:0000256" key="4">
    <source>
        <dbReference type="ARBA" id="ARBA00022833"/>
    </source>
</evidence>
<proteinExistence type="predicted"/>
<dbReference type="InterPro" id="IPR036866">
    <property type="entry name" value="RibonucZ/Hydroxyglut_hydro"/>
</dbReference>
<evidence type="ECO:0000313" key="8">
    <source>
        <dbReference type="Proteomes" id="UP000182057"/>
    </source>
</evidence>
<dbReference type="GeneID" id="34759663"/>
<evidence type="ECO:0000259" key="5">
    <source>
        <dbReference type="SMART" id="SM00849"/>
    </source>
</evidence>
<dbReference type="RefSeq" id="WP_014225983.1">
    <property type="nucleotide sequence ID" value="NZ_CAJPTF010000032.1"/>
</dbReference>
<dbReference type="Proteomes" id="UP000182057">
    <property type="component" value="Unassembled WGS sequence"/>
</dbReference>
<dbReference type="GO" id="GO:0046872">
    <property type="term" value="F:metal ion binding"/>
    <property type="evidence" value="ECO:0007669"/>
    <property type="project" value="UniProtKB-KW"/>
</dbReference>
<dbReference type="OMA" id="GAWGTNC"/>
<reference evidence="7 8" key="1">
    <citation type="submission" date="2016-09" db="EMBL/GenBank/DDBJ databases">
        <authorList>
            <person name="Capua I."/>
            <person name="De Benedictis P."/>
            <person name="Joannis T."/>
            <person name="Lombin L.H."/>
            <person name="Cattoli G."/>
        </authorList>
    </citation>
    <scope>NUCLEOTIDE SEQUENCE [LARGE SCALE GENOMIC DNA]</scope>
    <source>
        <strain evidence="7 8">UB20</strain>
    </source>
</reference>
<dbReference type="AlphaFoldDB" id="A0A1D3UVC9"/>
<dbReference type="SMART" id="SM00849">
    <property type="entry name" value="Lactamase_B"/>
    <property type="match status" value="1"/>
</dbReference>
<evidence type="ECO:0000256" key="3">
    <source>
        <dbReference type="ARBA" id="ARBA00022801"/>
    </source>
</evidence>
<dbReference type="PANTHER" id="PTHR46233:SF3">
    <property type="entry name" value="HYDROXYACYLGLUTATHIONE HYDROLASE GLOC"/>
    <property type="match status" value="1"/>
</dbReference>
<dbReference type="Pfam" id="PF00753">
    <property type="entry name" value="Lactamase_B"/>
    <property type="match status" value="1"/>
</dbReference>
<sequence>MIKIKCFEFNLFSENTYVLYDETKEAVIIDCGCMSADEEKRLSEFIAGHELAPKLLLCTHLHLDHILGNAFVHRTYGLLPKAHRLEVEQIPPLDVQMKQMGLHASVDAVPVTSFLNENEPIRFGHSELAVLFVPGHSPGSLVFYSPADGFVLSGDTLFAGSIGRTDLWGGSYGRLVSAIRNKILSLPDETLVCPGHGPSTTVIEEKLHNPYL</sequence>
<gene>
    <name evidence="6" type="ORF">CLI86_03000</name>
    <name evidence="7" type="ORF">TFUB20_02348</name>
</gene>
<dbReference type="EMBL" id="FMMM01000078">
    <property type="protein sequence ID" value="SCQ24179.1"/>
    <property type="molecule type" value="Genomic_DNA"/>
</dbReference>
<dbReference type="EMBL" id="NSLJ01000005">
    <property type="protein sequence ID" value="PDP44634.1"/>
    <property type="molecule type" value="Genomic_DNA"/>
</dbReference>
<keyword evidence="2" id="KW-0479">Metal-binding</keyword>
<accession>A0A1D3UVC9</accession>
<protein>
    <submittedName>
        <fullName evidence="6">MBL fold hydrolase</fullName>
    </submittedName>
    <submittedName>
        <fullName evidence="7">Putative metallo-hydrolase</fullName>
        <ecNumber evidence="7">3.-.-.-</ecNumber>
    </submittedName>
</protein>